<dbReference type="Proteomes" id="UP000801428">
    <property type="component" value="Unassembled WGS sequence"/>
</dbReference>
<dbReference type="InterPro" id="IPR010640">
    <property type="entry name" value="Low_temperature_requirement_A"/>
</dbReference>
<dbReference type="EMBL" id="SWKU01000036">
    <property type="protein sequence ID" value="KAF2994943.1"/>
    <property type="molecule type" value="Genomic_DNA"/>
</dbReference>
<feature type="transmembrane region" description="Helical" evidence="2">
    <location>
        <begin position="530"/>
        <end position="553"/>
    </location>
</feature>
<feature type="transmembrane region" description="Helical" evidence="2">
    <location>
        <begin position="115"/>
        <end position="133"/>
    </location>
</feature>
<feature type="compositionally biased region" description="Basic and acidic residues" evidence="1">
    <location>
        <begin position="640"/>
        <end position="651"/>
    </location>
</feature>
<keyword evidence="2" id="KW-1133">Transmembrane helix</keyword>
<dbReference type="AlphaFoldDB" id="A0A9P4T4T6"/>
<reference evidence="3" key="1">
    <citation type="submission" date="2019-04" db="EMBL/GenBank/DDBJ databases">
        <title>Sequencing of skin fungus with MAO and IRED activity.</title>
        <authorList>
            <person name="Marsaioli A.J."/>
            <person name="Bonatto J.M.C."/>
            <person name="Reis Junior O."/>
        </authorList>
    </citation>
    <scope>NUCLEOTIDE SEQUENCE</scope>
    <source>
        <strain evidence="3">30M1</strain>
    </source>
</reference>
<accession>A0A9P4T4T6</accession>
<dbReference type="PANTHER" id="PTHR42101:SF1">
    <property type="entry name" value="LOW TEMPERATURE REQUIREMENT A"/>
    <property type="match status" value="1"/>
</dbReference>
<sequence>MGWTFHGKKRAVDAEWHLKRLHKTTPFIESPLTGADQENLVFSQRHEANSVELFFDLFFVANLATFTAYHTISDADYLLAYIGFFGILWATWFQITLHDVRFARDSIYERICKTLQFIAFVGLALVGSSFNPTAKKTKDDPTAMKANNKNFEILCYVLVISRGVLAIQYMVVLFYTWRAKYSKLYLPLGLMIGTYVTATGIFGGMIPFYTPTSKPPQQLYMIWYGVMIAEAIVVITISCCWRMLSFKKTHLMERMSLLTIIVIGEGAIGVTKTIGRIMSKGLDVEGCFLIMCIIVILVFIWALYFDNFPHGHYGTIRQQIWSLLHFPFQLAVVGVVEGAQQIAMARYVLKTVETGTKKLHAICVDKNLDGPALRDALFHFAEYYSFDKKLYTYAYYFDVRDHIEAIGNATGICSPTNATTYTSTGDFPPDFLSIENALQNGVYAGLGVQVRLDKALDTSSRLHIAEKSWWLTYMYFWSCFCLLIVSLIVFLVLIRRHRIDAFDIVSIIIRILVLGAGGAALGALADREKLVAILNSPAILPLAVVLMFIVLCADKIAAVWSNARLIRSGEPYALEVEDEHHGHGHGHGNSHGEVVHLADMPTGDGEYMQLHHAPIHRGRPDYLKKTHRVSKGWSSQSDINNRDSREDERSETAYNPHHYRNSSLITAETLVSEQPLRSPSPDAGGNEAGGRYYSQMEGGNVGKGGYAPVAQ</sequence>
<keyword evidence="4" id="KW-1185">Reference proteome</keyword>
<evidence type="ECO:0000313" key="3">
    <source>
        <dbReference type="EMBL" id="KAF2994943.1"/>
    </source>
</evidence>
<evidence type="ECO:0000313" key="4">
    <source>
        <dbReference type="Proteomes" id="UP000801428"/>
    </source>
</evidence>
<feature type="transmembrane region" description="Helical" evidence="2">
    <location>
        <begin position="474"/>
        <end position="494"/>
    </location>
</feature>
<keyword evidence="2" id="KW-0812">Transmembrane</keyword>
<evidence type="ECO:0000256" key="1">
    <source>
        <dbReference type="SAM" id="MobiDB-lite"/>
    </source>
</evidence>
<feature type="transmembrane region" description="Helical" evidence="2">
    <location>
        <begin position="53"/>
        <end position="72"/>
    </location>
</feature>
<feature type="transmembrane region" description="Helical" evidence="2">
    <location>
        <begin position="78"/>
        <end position="95"/>
    </location>
</feature>
<dbReference type="PANTHER" id="PTHR42101">
    <property type="entry name" value="CHROMOSOME 16, WHOLE GENOME SHOTGUN SEQUENCE"/>
    <property type="match status" value="1"/>
</dbReference>
<feature type="transmembrane region" description="Helical" evidence="2">
    <location>
        <begin position="153"/>
        <end position="177"/>
    </location>
</feature>
<feature type="transmembrane region" description="Helical" evidence="2">
    <location>
        <begin position="501"/>
        <end position="524"/>
    </location>
</feature>
<evidence type="ECO:0000256" key="2">
    <source>
        <dbReference type="SAM" id="Phobius"/>
    </source>
</evidence>
<proteinExistence type="predicted"/>
<organism evidence="3 4">
    <name type="scientific">Curvularia kusanoi</name>
    <name type="common">Cochliobolus kusanoi</name>
    <dbReference type="NCBI Taxonomy" id="90978"/>
    <lineage>
        <taxon>Eukaryota</taxon>
        <taxon>Fungi</taxon>
        <taxon>Dikarya</taxon>
        <taxon>Ascomycota</taxon>
        <taxon>Pezizomycotina</taxon>
        <taxon>Dothideomycetes</taxon>
        <taxon>Pleosporomycetidae</taxon>
        <taxon>Pleosporales</taxon>
        <taxon>Pleosporineae</taxon>
        <taxon>Pleosporaceae</taxon>
        <taxon>Curvularia</taxon>
    </lineage>
</organism>
<keyword evidence="2" id="KW-0472">Membrane</keyword>
<dbReference type="Pfam" id="PF06772">
    <property type="entry name" value="LtrA"/>
    <property type="match status" value="1"/>
</dbReference>
<dbReference type="OrthoDB" id="3177213at2759"/>
<protein>
    <submittedName>
        <fullName evidence="3">Uncharacterized protein</fullName>
    </submittedName>
</protein>
<comment type="caution">
    <text evidence="3">The sequence shown here is derived from an EMBL/GenBank/DDBJ whole genome shotgun (WGS) entry which is preliminary data.</text>
</comment>
<feature type="transmembrane region" description="Helical" evidence="2">
    <location>
        <begin position="184"/>
        <end position="209"/>
    </location>
</feature>
<feature type="transmembrane region" description="Helical" evidence="2">
    <location>
        <begin position="286"/>
        <end position="304"/>
    </location>
</feature>
<feature type="region of interest" description="Disordered" evidence="1">
    <location>
        <begin position="626"/>
        <end position="656"/>
    </location>
</feature>
<name>A0A9P4T4T6_CURKU</name>
<feature type="region of interest" description="Disordered" evidence="1">
    <location>
        <begin position="671"/>
        <end position="711"/>
    </location>
</feature>
<gene>
    <name evidence="3" type="ORF">E8E13_002073</name>
</gene>
<feature type="transmembrane region" description="Helical" evidence="2">
    <location>
        <begin position="221"/>
        <end position="244"/>
    </location>
</feature>